<proteinExistence type="predicted"/>
<sequence>MTQFSTTPETKAQDKAACLSCGASTPNYPRLCDFCVSDALGEVSSSAINFGDDVKTAPTSLAVPVGNTGTTSTGHFLTLAPVMSFQAMHLQKLRVMQQVCVRRYGKKHAHSLSLEASLRLEASYLLTTEPFYFWDKP</sequence>
<gene>
    <name evidence="1" type="ORF">H9646_02445</name>
</gene>
<accession>A0ABR8S772</accession>
<dbReference type="EMBL" id="JACSQK010000001">
    <property type="protein sequence ID" value="MBD7959327.1"/>
    <property type="molecule type" value="Genomic_DNA"/>
</dbReference>
<reference evidence="1 2" key="1">
    <citation type="submission" date="2020-08" db="EMBL/GenBank/DDBJ databases">
        <title>A Genomic Blueprint of the Chicken Gut Microbiome.</title>
        <authorList>
            <person name="Gilroy R."/>
            <person name="Ravi A."/>
            <person name="Getino M."/>
            <person name="Pursley I."/>
            <person name="Horton D.L."/>
            <person name="Alikhan N.-F."/>
            <person name="Baker D."/>
            <person name="Gharbi K."/>
            <person name="Hall N."/>
            <person name="Watson M."/>
            <person name="Adriaenssens E.M."/>
            <person name="Foster-Nyarko E."/>
            <person name="Jarju S."/>
            <person name="Secka A."/>
            <person name="Antonio M."/>
            <person name="Oren A."/>
            <person name="Chaudhuri R."/>
            <person name="La Ragione R.M."/>
            <person name="Hildebrand F."/>
            <person name="Pallen M.J."/>
        </authorList>
    </citation>
    <scope>NUCLEOTIDE SEQUENCE [LARGE SCALE GENOMIC DNA]</scope>
    <source>
        <strain evidence="1 2">Sa2CVA6</strain>
    </source>
</reference>
<dbReference type="Proteomes" id="UP000634919">
    <property type="component" value="Unassembled WGS sequence"/>
</dbReference>
<organism evidence="1 2">
    <name type="scientific">Comamonas avium</name>
    <dbReference type="NCBI Taxonomy" id="2762231"/>
    <lineage>
        <taxon>Bacteria</taxon>
        <taxon>Pseudomonadati</taxon>
        <taxon>Pseudomonadota</taxon>
        <taxon>Betaproteobacteria</taxon>
        <taxon>Burkholderiales</taxon>
        <taxon>Comamonadaceae</taxon>
        <taxon>Comamonas</taxon>
    </lineage>
</organism>
<dbReference type="RefSeq" id="WP_191721722.1">
    <property type="nucleotide sequence ID" value="NZ_JACSQK010000001.1"/>
</dbReference>
<comment type="caution">
    <text evidence="1">The sequence shown here is derived from an EMBL/GenBank/DDBJ whole genome shotgun (WGS) entry which is preliminary data.</text>
</comment>
<evidence type="ECO:0000313" key="1">
    <source>
        <dbReference type="EMBL" id="MBD7959327.1"/>
    </source>
</evidence>
<name>A0ABR8S772_9BURK</name>
<protein>
    <submittedName>
        <fullName evidence="1">Uncharacterized protein</fullName>
    </submittedName>
</protein>
<keyword evidence="2" id="KW-1185">Reference proteome</keyword>
<evidence type="ECO:0000313" key="2">
    <source>
        <dbReference type="Proteomes" id="UP000634919"/>
    </source>
</evidence>